<dbReference type="InterPro" id="IPR051013">
    <property type="entry name" value="MBL_superfamily_lactonases"/>
</dbReference>
<dbReference type="PANTHER" id="PTHR42978">
    <property type="entry name" value="QUORUM-QUENCHING LACTONASE YTNP-RELATED-RELATED"/>
    <property type="match status" value="1"/>
</dbReference>
<proteinExistence type="inferred from homology"/>
<reference evidence="7" key="1">
    <citation type="submission" date="2020-11" db="EMBL/GenBank/DDBJ databases">
        <title>Complete genome sequence of a novel pathogenic Methylobacterium strain isolated from rice in Vietnam.</title>
        <authorList>
            <person name="Lai K."/>
            <person name="Okazaki S."/>
            <person name="Higashi K."/>
            <person name="Mori H."/>
            <person name="Toyoda A."/>
            <person name="Kurokawa K."/>
        </authorList>
    </citation>
    <scope>NUCLEOTIDE SEQUENCE</scope>
    <source>
        <strain evidence="7">VL1</strain>
    </source>
</reference>
<dbReference type="Pfam" id="PF00753">
    <property type="entry name" value="Lactamase_B"/>
    <property type="match status" value="1"/>
</dbReference>
<dbReference type="InterPro" id="IPR001279">
    <property type="entry name" value="Metallo-B-lactamas"/>
</dbReference>
<comment type="similarity">
    <text evidence="1">Belongs to the metallo-beta-lactamase superfamily.</text>
</comment>
<accession>A0A8H8WZG7</accession>
<keyword evidence="2" id="KW-0479">Metal-binding</keyword>
<evidence type="ECO:0000256" key="4">
    <source>
        <dbReference type="ARBA" id="ARBA00022833"/>
    </source>
</evidence>
<keyword evidence="3 7" id="KW-0378">Hydrolase</keyword>
<dbReference type="Proteomes" id="UP000663508">
    <property type="component" value="Chromosome"/>
</dbReference>
<gene>
    <name evidence="7" type="ORF">mvi_54980</name>
</gene>
<feature type="compositionally biased region" description="Basic and acidic residues" evidence="5">
    <location>
        <begin position="15"/>
        <end position="24"/>
    </location>
</feature>
<evidence type="ECO:0000313" key="8">
    <source>
        <dbReference type="Proteomes" id="UP000663508"/>
    </source>
</evidence>
<name>A0A8H8WZG7_9HYPH</name>
<organism evidence="7 8">
    <name type="scientific">Methylobacterium indicum</name>
    <dbReference type="NCBI Taxonomy" id="1775910"/>
    <lineage>
        <taxon>Bacteria</taxon>
        <taxon>Pseudomonadati</taxon>
        <taxon>Pseudomonadota</taxon>
        <taxon>Alphaproteobacteria</taxon>
        <taxon>Hyphomicrobiales</taxon>
        <taxon>Methylobacteriaceae</taxon>
        <taxon>Methylobacterium</taxon>
    </lineage>
</organism>
<dbReference type="SUPFAM" id="SSF56281">
    <property type="entry name" value="Metallo-hydrolase/oxidoreductase"/>
    <property type="match status" value="1"/>
</dbReference>
<feature type="region of interest" description="Disordered" evidence="5">
    <location>
        <begin position="1"/>
        <end position="24"/>
    </location>
</feature>
<evidence type="ECO:0000256" key="3">
    <source>
        <dbReference type="ARBA" id="ARBA00022801"/>
    </source>
</evidence>
<dbReference type="AlphaFoldDB" id="A0A8H8WZG7"/>
<dbReference type="GO" id="GO:0016787">
    <property type="term" value="F:hydrolase activity"/>
    <property type="evidence" value="ECO:0007669"/>
    <property type="project" value="UniProtKB-KW"/>
</dbReference>
<sequence>MSDGHVDLPALSLKDPGDRPQDSRLADETVRLSVNCFLIQQASQDPVLIDCGAGGSWDDTMGYLGRAFEEAGLSPASIRTLLFTHAHNDHINGLVSRDGNETFPNLNRILIPEAATATFNADASLSRFRTLLTPINHGDDVIPGVTAVALPGHAPGHTGYRLDTGEDTILICGDIVHVPARQFAHPTLTWAYDDDQATARMTRLRVLADAAATGTWLAGAHLGRPGMGQVERIGDGYRFEEAG</sequence>
<feature type="domain" description="Metallo-beta-lactamase" evidence="6">
    <location>
        <begin position="33"/>
        <end position="221"/>
    </location>
</feature>
<evidence type="ECO:0000259" key="6">
    <source>
        <dbReference type="SMART" id="SM00849"/>
    </source>
</evidence>
<dbReference type="SMART" id="SM00849">
    <property type="entry name" value="Lactamase_B"/>
    <property type="match status" value="1"/>
</dbReference>
<dbReference type="Gene3D" id="3.60.15.10">
    <property type="entry name" value="Ribonuclease Z/Hydroxyacylglutathione hydrolase-like"/>
    <property type="match status" value="1"/>
</dbReference>
<dbReference type="InterPro" id="IPR036866">
    <property type="entry name" value="RibonucZ/Hydroxyglut_hydro"/>
</dbReference>
<protein>
    <submittedName>
        <fullName evidence="7">MBL fold metallo-hydrolase</fullName>
    </submittedName>
</protein>
<dbReference type="PANTHER" id="PTHR42978:SF6">
    <property type="entry name" value="QUORUM-QUENCHING LACTONASE YTNP-RELATED"/>
    <property type="match status" value="1"/>
</dbReference>
<dbReference type="KEGG" id="mind:mvi_54980"/>
<keyword evidence="4" id="KW-0862">Zinc</keyword>
<evidence type="ECO:0000313" key="7">
    <source>
        <dbReference type="EMBL" id="BCM87037.1"/>
    </source>
</evidence>
<dbReference type="CDD" id="cd07720">
    <property type="entry name" value="OPHC2-like_MBL-fold"/>
    <property type="match status" value="1"/>
</dbReference>
<evidence type="ECO:0000256" key="1">
    <source>
        <dbReference type="ARBA" id="ARBA00007749"/>
    </source>
</evidence>
<dbReference type="EMBL" id="AP024145">
    <property type="protein sequence ID" value="BCM87037.1"/>
    <property type="molecule type" value="Genomic_DNA"/>
</dbReference>
<dbReference type="GO" id="GO:0046872">
    <property type="term" value="F:metal ion binding"/>
    <property type="evidence" value="ECO:0007669"/>
    <property type="project" value="UniProtKB-KW"/>
</dbReference>
<evidence type="ECO:0000256" key="5">
    <source>
        <dbReference type="SAM" id="MobiDB-lite"/>
    </source>
</evidence>
<evidence type="ECO:0000256" key="2">
    <source>
        <dbReference type="ARBA" id="ARBA00022723"/>
    </source>
</evidence>